<dbReference type="Proteomes" id="UP000489600">
    <property type="component" value="Unassembled WGS sequence"/>
</dbReference>
<proteinExistence type="predicted"/>
<keyword evidence="2" id="KW-1185">Reference proteome</keyword>
<protein>
    <recommendedName>
        <fullName evidence="3">DUF1985 domain-containing protein</fullName>
    </recommendedName>
</protein>
<dbReference type="OrthoDB" id="1112949at2759"/>
<comment type="caution">
    <text evidence="1">The sequence shown here is derived from an EMBL/GenBank/DDBJ whole genome shotgun (WGS) entry which is preliminary data.</text>
</comment>
<reference evidence="1" key="1">
    <citation type="submission" date="2019-07" db="EMBL/GenBank/DDBJ databases">
        <authorList>
            <person name="Dittberner H."/>
        </authorList>
    </citation>
    <scope>NUCLEOTIDE SEQUENCE [LARGE SCALE GENOMIC DNA]</scope>
</reference>
<evidence type="ECO:0000313" key="2">
    <source>
        <dbReference type="Proteomes" id="UP000489600"/>
    </source>
</evidence>
<dbReference type="EMBL" id="CABITT030000001">
    <property type="protein sequence ID" value="VVA92690.1"/>
    <property type="molecule type" value="Genomic_DNA"/>
</dbReference>
<accession>A0A565AUD0</accession>
<sequence>MVSLFPTFNRRSNFLSLTLSSRSGSSSLSFEEERYGNRLLHFDFNFDFPQRFWLLMIMSDMEFTLRLYKKEHEPPPNKSIGYYAGDTKLFQALARDGVLKRDELNELYDSKLDLETPEVEVTDEIKAFRELLGVDLEMGPCLNDLVAACGACQSWSRVDRMRLGYLCIYAGYIEGQRDSTPTPTNVKSFVMKNTMVEMLPLWDGDVQDANVENILNVAFDKGWKWQNSHWPVVGVKFYKCVKEESDNEYNKRSWYEKSETVSFHTDGQSRKRSRSVEEDSVSMIRKLQSHIDDCVMDLSTKIDDGENDDDQNNMHHGIFYVGISTKSKSKTLANKRISERIHSKFVNVEHGEVQSQSVNGDEPSVMIIGRVEPRPNYVSPFLGHKYVKFIIPKGKRYDPFEPANKQKMKLCNHKLNCDAHGWCNMSTEYSKHPKYFRSNKNCFVDTILFTMWTGKYKDFVDFPTNEDGFGKLLPPAALD</sequence>
<evidence type="ECO:0000313" key="1">
    <source>
        <dbReference type="EMBL" id="VVA92690.1"/>
    </source>
</evidence>
<evidence type="ECO:0008006" key="3">
    <source>
        <dbReference type="Google" id="ProtNLM"/>
    </source>
</evidence>
<gene>
    <name evidence="1" type="ORF">ANE_LOCUS3135</name>
</gene>
<dbReference type="AlphaFoldDB" id="A0A565AUD0"/>
<organism evidence="1 2">
    <name type="scientific">Arabis nemorensis</name>
    <dbReference type="NCBI Taxonomy" id="586526"/>
    <lineage>
        <taxon>Eukaryota</taxon>
        <taxon>Viridiplantae</taxon>
        <taxon>Streptophyta</taxon>
        <taxon>Embryophyta</taxon>
        <taxon>Tracheophyta</taxon>
        <taxon>Spermatophyta</taxon>
        <taxon>Magnoliopsida</taxon>
        <taxon>eudicotyledons</taxon>
        <taxon>Gunneridae</taxon>
        <taxon>Pentapetalae</taxon>
        <taxon>rosids</taxon>
        <taxon>malvids</taxon>
        <taxon>Brassicales</taxon>
        <taxon>Brassicaceae</taxon>
        <taxon>Arabideae</taxon>
        <taxon>Arabis</taxon>
    </lineage>
</organism>
<name>A0A565AUD0_9BRAS</name>